<dbReference type="OMA" id="GWKRDWH"/>
<evidence type="ECO:0000313" key="10">
    <source>
        <dbReference type="EMBL" id="KNC49571.1"/>
    </source>
</evidence>
<name>A0A0L0DBX7_THETB</name>
<protein>
    <recommendedName>
        <fullName evidence="2 5">Glycylpeptide N-tetradecanoyltransferase</fullName>
        <ecNumber evidence="2 5">2.3.1.97</ecNumber>
    </recommendedName>
</protein>
<dbReference type="GO" id="GO:0005737">
    <property type="term" value="C:cytoplasm"/>
    <property type="evidence" value="ECO:0007669"/>
    <property type="project" value="TreeGrafter"/>
</dbReference>
<reference evidence="10 11" key="1">
    <citation type="submission" date="2010-05" db="EMBL/GenBank/DDBJ databases">
        <title>The Genome Sequence of Thecamonas trahens ATCC 50062.</title>
        <authorList>
            <consortium name="The Broad Institute Genome Sequencing Platform"/>
            <person name="Russ C."/>
            <person name="Cuomo C."/>
            <person name="Shea T."/>
            <person name="Young S.K."/>
            <person name="Zeng Q."/>
            <person name="Koehrsen M."/>
            <person name="Haas B."/>
            <person name="Borodovsky M."/>
            <person name="Guigo R."/>
            <person name="Alvarado L."/>
            <person name="Berlin A."/>
            <person name="Bochicchio J."/>
            <person name="Borenstein D."/>
            <person name="Chapman S."/>
            <person name="Chen Z."/>
            <person name="Freedman E."/>
            <person name="Gellesch M."/>
            <person name="Goldberg J."/>
            <person name="Griggs A."/>
            <person name="Gujja S."/>
            <person name="Heilman E."/>
            <person name="Heiman D."/>
            <person name="Hepburn T."/>
            <person name="Howarth C."/>
            <person name="Jen D."/>
            <person name="Larson L."/>
            <person name="Mehta T."/>
            <person name="Park D."/>
            <person name="Pearson M."/>
            <person name="Roberts A."/>
            <person name="Saif S."/>
            <person name="Shenoy N."/>
            <person name="Sisk P."/>
            <person name="Stolte C."/>
            <person name="Sykes S."/>
            <person name="Thomson T."/>
            <person name="Walk T."/>
            <person name="White J."/>
            <person name="Yandava C."/>
            <person name="Burger G."/>
            <person name="Gray M.W."/>
            <person name="Holland P.W.H."/>
            <person name="King N."/>
            <person name="Lang F.B.F."/>
            <person name="Roger A.J."/>
            <person name="Ruiz-Trillo I."/>
            <person name="Lander E."/>
            <person name="Nusbaum C."/>
        </authorList>
    </citation>
    <scope>NUCLEOTIDE SEQUENCE [LARGE SCALE GENOMIC DNA]</scope>
    <source>
        <strain evidence="10 11">ATCC 50062</strain>
    </source>
</reference>
<dbReference type="InterPro" id="IPR000903">
    <property type="entry name" value="NMT"/>
</dbReference>
<dbReference type="AlphaFoldDB" id="A0A0L0DBX7"/>
<dbReference type="OrthoDB" id="60315at2759"/>
<evidence type="ECO:0000259" key="8">
    <source>
        <dbReference type="Pfam" id="PF01233"/>
    </source>
</evidence>
<dbReference type="FunFam" id="3.40.630.170:FF:000001">
    <property type="entry name" value="Glycylpeptide N-tetradecanoyltransferase"/>
    <property type="match status" value="1"/>
</dbReference>
<keyword evidence="3 5" id="KW-0808">Transferase</keyword>
<evidence type="ECO:0000256" key="5">
    <source>
        <dbReference type="RuleBase" id="RU000586"/>
    </source>
</evidence>
<comment type="similarity">
    <text evidence="1 6">Belongs to the NMT family.</text>
</comment>
<dbReference type="GO" id="GO:0004379">
    <property type="term" value="F:glycylpeptide N-tetradecanoyltransferase activity"/>
    <property type="evidence" value="ECO:0007669"/>
    <property type="project" value="UniProtKB-EC"/>
</dbReference>
<dbReference type="EMBL" id="GL349456">
    <property type="protein sequence ID" value="KNC49571.1"/>
    <property type="molecule type" value="Genomic_DNA"/>
</dbReference>
<evidence type="ECO:0000256" key="3">
    <source>
        <dbReference type="ARBA" id="ARBA00022679"/>
    </source>
</evidence>
<proteinExistence type="inferred from homology"/>
<dbReference type="SUPFAM" id="SSF55729">
    <property type="entry name" value="Acyl-CoA N-acyltransferases (Nat)"/>
    <property type="match status" value="2"/>
</dbReference>
<feature type="region of interest" description="Disordered" evidence="7">
    <location>
        <begin position="1"/>
        <end position="27"/>
    </location>
</feature>
<comment type="catalytic activity">
    <reaction evidence="5">
        <text>N-terminal glycyl-[protein] + tetradecanoyl-CoA = N-tetradecanoylglycyl-[protein] + CoA + H(+)</text>
        <dbReference type="Rhea" id="RHEA:15521"/>
        <dbReference type="Rhea" id="RHEA-COMP:12666"/>
        <dbReference type="Rhea" id="RHEA-COMP:12667"/>
        <dbReference type="ChEBI" id="CHEBI:15378"/>
        <dbReference type="ChEBI" id="CHEBI:57287"/>
        <dbReference type="ChEBI" id="CHEBI:57385"/>
        <dbReference type="ChEBI" id="CHEBI:64723"/>
        <dbReference type="ChEBI" id="CHEBI:133050"/>
        <dbReference type="EC" id="2.3.1.97"/>
    </reaction>
</comment>
<dbReference type="PROSITE" id="PS00976">
    <property type="entry name" value="NMT_2"/>
    <property type="match status" value="1"/>
</dbReference>
<feature type="domain" description="Glycylpeptide N-tetradecanoyltransferase N-terminal" evidence="8">
    <location>
        <begin position="32"/>
        <end position="185"/>
    </location>
</feature>
<comment type="function">
    <text evidence="5">Adds a myristoyl group to the N-terminal glycine residue of certain cellular proteins.</text>
</comment>
<keyword evidence="4 5" id="KW-0012">Acyltransferase</keyword>
<dbReference type="GeneID" id="25564980"/>
<feature type="domain" description="Glycylpeptide N-tetradecanoyltransferase C-terminal" evidence="9">
    <location>
        <begin position="199"/>
        <end position="376"/>
    </location>
</feature>
<dbReference type="InterPro" id="IPR016181">
    <property type="entry name" value="Acyl_CoA_acyltransferase"/>
</dbReference>
<organism evidence="10 11">
    <name type="scientific">Thecamonas trahens ATCC 50062</name>
    <dbReference type="NCBI Taxonomy" id="461836"/>
    <lineage>
        <taxon>Eukaryota</taxon>
        <taxon>Apusozoa</taxon>
        <taxon>Apusomonadida</taxon>
        <taxon>Apusomonadidae</taxon>
        <taxon>Thecamonas</taxon>
    </lineage>
</organism>
<evidence type="ECO:0000256" key="1">
    <source>
        <dbReference type="ARBA" id="ARBA00009469"/>
    </source>
</evidence>
<dbReference type="PANTHER" id="PTHR11377:SF5">
    <property type="entry name" value="GLYCYLPEPTIDE N-TETRADECANOYLTRANSFERASE"/>
    <property type="match status" value="1"/>
</dbReference>
<dbReference type="InterPro" id="IPR022678">
    <property type="entry name" value="NMT_CS"/>
</dbReference>
<dbReference type="Pfam" id="PF01233">
    <property type="entry name" value="NMT"/>
    <property type="match status" value="1"/>
</dbReference>
<accession>A0A0L0DBX7</accession>
<dbReference type="EC" id="2.3.1.97" evidence="2 5"/>
<evidence type="ECO:0000313" key="11">
    <source>
        <dbReference type="Proteomes" id="UP000054408"/>
    </source>
</evidence>
<evidence type="ECO:0000256" key="4">
    <source>
        <dbReference type="ARBA" id="ARBA00023315"/>
    </source>
</evidence>
<evidence type="ECO:0000256" key="2">
    <source>
        <dbReference type="ARBA" id="ARBA00012923"/>
    </source>
</evidence>
<dbReference type="PANTHER" id="PTHR11377">
    <property type="entry name" value="N-MYRISTOYL TRANSFERASE"/>
    <property type="match status" value="1"/>
</dbReference>
<keyword evidence="11" id="KW-1185">Reference proteome</keyword>
<dbReference type="eggNOG" id="KOG2779">
    <property type="taxonomic scope" value="Eukaryota"/>
</dbReference>
<gene>
    <name evidence="10" type="ORF">AMSG_05607</name>
</gene>
<evidence type="ECO:0000259" key="9">
    <source>
        <dbReference type="Pfam" id="PF02799"/>
    </source>
</evidence>
<dbReference type="Gene3D" id="3.40.630.170">
    <property type="match status" value="1"/>
</dbReference>
<dbReference type="PROSITE" id="PS00975">
    <property type="entry name" value="NMT_1"/>
    <property type="match status" value="1"/>
</dbReference>
<dbReference type="InterPro" id="IPR022676">
    <property type="entry name" value="NMT_N"/>
</dbReference>
<sequence>MADDSHKFWDTQPVPKLSEDTPDDVNEPIVPEYEEIRQEPYKLPPGFEWSIIDIDAPEQLTEVYTLLAKNYVEDDDCMFRFDYSREFLCWALKPPGWLPQWHLGVRSTKKKSLLAFISAVPADIHVRGTSVPNVEINFLCVHKKLRTKRLAPVLIQEITRRVHLEGIFQAVYTAGVVLPRPIASCMYYHRSLNPKKLVEVEFSYLKPNMTMKRLIRLYKLPNEPVLKGLRPMTPADVPSAAELLRNYLTSMDLYQRMSDEEFAHWLLPRDGVVSSYVIADDNGNVTDFCSFYSLPSTIIDHPKYNTLNAAYSYYNVATSVELKTLMNDALILANSAGFDVFNALDLMDNADFLTDLKFGKGDGHLQYYTFNWRTAPTTPSKIGLVLL</sequence>
<dbReference type="STRING" id="461836.A0A0L0DBX7"/>
<dbReference type="RefSeq" id="XP_013757680.1">
    <property type="nucleotide sequence ID" value="XM_013902226.1"/>
</dbReference>
<dbReference type="InterPro" id="IPR022677">
    <property type="entry name" value="NMT_C"/>
</dbReference>
<dbReference type="Proteomes" id="UP000054408">
    <property type="component" value="Unassembled WGS sequence"/>
</dbReference>
<evidence type="ECO:0000256" key="6">
    <source>
        <dbReference type="RuleBase" id="RU004178"/>
    </source>
</evidence>
<evidence type="ECO:0000256" key="7">
    <source>
        <dbReference type="SAM" id="MobiDB-lite"/>
    </source>
</evidence>
<dbReference type="Pfam" id="PF02799">
    <property type="entry name" value="NMT_C"/>
    <property type="match status" value="1"/>
</dbReference>
<dbReference type="PIRSF" id="PIRSF015892">
    <property type="entry name" value="N-myristl_transf"/>
    <property type="match status" value="1"/>
</dbReference>